<dbReference type="PRINTS" id="PR00481">
    <property type="entry name" value="LAMNOPPTDASE"/>
</dbReference>
<dbReference type="SUPFAM" id="SSF52949">
    <property type="entry name" value="Macro domain-like"/>
    <property type="match status" value="1"/>
</dbReference>
<dbReference type="InterPro" id="IPR000819">
    <property type="entry name" value="Peptidase_M17_C"/>
</dbReference>
<organism evidence="8">
    <name type="scientific">marine metagenome</name>
    <dbReference type="NCBI Taxonomy" id="408172"/>
    <lineage>
        <taxon>unclassified sequences</taxon>
        <taxon>metagenomes</taxon>
        <taxon>ecological metagenomes</taxon>
    </lineage>
</organism>
<dbReference type="EMBL" id="UINC01001427">
    <property type="protein sequence ID" value="SUZ80433.1"/>
    <property type="molecule type" value="Genomic_DNA"/>
</dbReference>
<dbReference type="GO" id="GO:0070006">
    <property type="term" value="F:metalloaminopeptidase activity"/>
    <property type="evidence" value="ECO:0007669"/>
    <property type="project" value="InterPro"/>
</dbReference>
<dbReference type="NCBIfam" id="NF002074">
    <property type="entry name" value="PRK00913.1-4"/>
    <property type="match status" value="1"/>
</dbReference>
<dbReference type="Pfam" id="PF02789">
    <property type="entry name" value="Peptidase_M17_N"/>
    <property type="match status" value="1"/>
</dbReference>
<dbReference type="InterPro" id="IPR043472">
    <property type="entry name" value="Macro_dom-like"/>
</dbReference>
<sequence length="498" mass="53891">MKYSTTMSLASKSSSSCIIIGIYESKKLSVASENINSVASGFLTKLITNNDISGSLGSCSVIQPPNEIKAKRILIVGLGKYKDFGIREYRQSLKVAMNKINKRKIDNVTNFLTLEDVNGTSAYYLARHSIEIIRVSQYQFNQMKSKPKNQIKSVKSITLAIKNRSDIRLTKLGCKHADAIADGICLARDLGNLPPNICTPSYLGKTAQKLAKKYRNLETKVLNENAIKKLGMHSFLSVTAGSIEPAKLIIMKYKGTTKQKPIVLVGKGVTFDTGGISLKPSHKMDEMKFDMCGAASVIGTIAAIAKLKLPININVIVPACENRPGGNATLPGDVVKSMSGQTIEILNTDAEGRLILCDALTYAKRFRPKNIIDVATLTGACVVALGHHRCAIMSNDDGLAKAIFDAGEAIYDRGWRMPLGKEYDEQLKSNFADFGNIGDGAGGSVTAACFLGRFTSGMKWAHLDIAGTAWLEGQKKGSTGRPVPMLTEFILREAGLAK</sequence>
<dbReference type="SUPFAM" id="SSF53187">
    <property type="entry name" value="Zn-dependent exopeptidases"/>
    <property type="match status" value="1"/>
</dbReference>
<evidence type="ECO:0000256" key="3">
    <source>
        <dbReference type="ARBA" id="ARBA00012565"/>
    </source>
</evidence>
<dbReference type="InterPro" id="IPR011356">
    <property type="entry name" value="Leucine_aapep/pepB"/>
</dbReference>
<evidence type="ECO:0000256" key="6">
    <source>
        <dbReference type="ARBA" id="ARBA00022801"/>
    </source>
</evidence>
<dbReference type="Gene3D" id="3.40.220.10">
    <property type="entry name" value="Leucine Aminopeptidase, subunit E, domain 1"/>
    <property type="match status" value="1"/>
</dbReference>
<dbReference type="GO" id="GO:0006508">
    <property type="term" value="P:proteolysis"/>
    <property type="evidence" value="ECO:0007669"/>
    <property type="project" value="UniProtKB-KW"/>
</dbReference>
<dbReference type="AlphaFoldDB" id="A0A381QSB1"/>
<dbReference type="PROSITE" id="PS00631">
    <property type="entry name" value="CYTOSOL_AP"/>
    <property type="match status" value="1"/>
</dbReference>
<feature type="domain" description="Cytosol aminopeptidase" evidence="7">
    <location>
        <begin position="347"/>
        <end position="354"/>
    </location>
</feature>
<keyword evidence="4" id="KW-0031">Aminopeptidase</keyword>
<evidence type="ECO:0000259" key="7">
    <source>
        <dbReference type="PROSITE" id="PS00631"/>
    </source>
</evidence>
<dbReference type="CDD" id="cd00433">
    <property type="entry name" value="Peptidase_M17"/>
    <property type="match status" value="1"/>
</dbReference>
<dbReference type="Gene3D" id="3.40.630.10">
    <property type="entry name" value="Zn peptidases"/>
    <property type="match status" value="1"/>
</dbReference>
<evidence type="ECO:0000256" key="1">
    <source>
        <dbReference type="ARBA" id="ARBA00000135"/>
    </source>
</evidence>
<accession>A0A381QSB1</accession>
<dbReference type="GO" id="GO:0005737">
    <property type="term" value="C:cytoplasm"/>
    <property type="evidence" value="ECO:0007669"/>
    <property type="project" value="InterPro"/>
</dbReference>
<evidence type="ECO:0000313" key="8">
    <source>
        <dbReference type="EMBL" id="SUZ80433.1"/>
    </source>
</evidence>
<keyword evidence="5" id="KW-0645">Protease</keyword>
<dbReference type="NCBIfam" id="NF002073">
    <property type="entry name" value="PRK00913.1-2"/>
    <property type="match status" value="1"/>
</dbReference>
<reference evidence="8" key="1">
    <citation type="submission" date="2018-05" db="EMBL/GenBank/DDBJ databases">
        <authorList>
            <person name="Lanie J.A."/>
            <person name="Ng W.-L."/>
            <person name="Kazmierczak K.M."/>
            <person name="Andrzejewski T.M."/>
            <person name="Davidsen T.M."/>
            <person name="Wayne K.J."/>
            <person name="Tettelin H."/>
            <person name="Glass J.I."/>
            <person name="Rusch D."/>
            <person name="Podicherti R."/>
            <person name="Tsui H.-C.T."/>
            <person name="Winkler M.E."/>
        </authorList>
    </citation>
    <scope>NUCLEOTIDE SEQUENCE</scope>
</reference>
<gene>
    <name evidence="8" type="ORF">METZ01_LOCUS33287</name>
</gene>
<dbReference type="InterPro" id="IPR008283">
    <property type="entry name" value="Peptidase_M17_N"/>
</dbReference>
<dbReference type="GO" id="GO:0030145">
    <property type="term" value="F:manganese ion binding"/>
    <property type="evidence" value="ECO:0007669"/>
    <property type="project" value="InterPro"/>
</dbReference>
<name>A0A381QSB1_9ZZZZ</name>
<protein>
    <recommendedName>
        <fullName evidence="3">leucyl aminopeptidase</fullName>
        <ecNumber evidence="3">3.4.11.1</ecNumber>
    </recommendedName>
</protein>
<evidence type="ECO:0000256" key="5">
    <source>
        <dbReference type="ARBA" id="ARBA00022670"/>
    </source>
</evidence>
<evidence type="ECO:0000256" key="4">
    <source>
        <dbReference type="ARBA" id="ARBA00022438"/>
    </source>
</evidence>
<dbReference type="EC" id="3.4.11.1" evidence="3"/>
<dbReference type="InterPro" id="IPR023042">
    <property type="entry name" value="Peptidase_M17_leu_NH2_pept"/>
</dbReference>
<comment type="catalytic activity">
    <reaction evidence="1">
        <text>Release of an N-terminal amino acid, Xaa-|-Yaa-, in which Xaa is preferably Leu, but may be other amino acids including Pro although not Arg or Lys, and Yaa may be Pro. Amino acid amides and methyl esters are also readily hydrolyzed, but rates on arylamides are exceedingly low.</text>
        <dbReference type="EC" id="3.4.11.1"/>
    </reaction>
</comment>
<keyword evidence="6" id="KW-0378">Hydrolase</keyword>
<comment type="similarity">
    <text evidence="2">Belongs to the peptidase M17 family.</text>
</comment>
<dbReference type="HAMAP" id="MF_00181">
    <property type="entry name" value="Cytosol_peptidase_M17"/>
    <property type="match status" value="1"/>
</dbReference>
<dbReference type="PANTHER" id="PTHR11963:SF23">
    <property type="entry name" value="CYTOSOL AMINOPEPTIDASE"/>
    <property type="match status" value="1"/>
</dbReference>
<dbReference type="PANTHER" id="PTHR11963">
    <property type="entry name" value="LEUCINE AMINOPEPTIDASE-RELATED"/>
    <property type="match status" value="1"/>
</dbReference>
<evidence type="ECO:0000256" key="2">
    <source>
        <dbReference type="ARBA" id="ARBA00009528"/>
    </source>
</evidence>
<dbReference type="Pfam" id="PF00883">
    <property type="entry name" value="Peptidase_M17"/>
    <property type="match status" value="1"/>
</dbReference>
<proteinExistence type="inferred from homology"/>